<dbReference type="OrthoDB" id="4752297at2"/>
<feature type="compositionally biased region" description="Low complexity" evidence="1">
    <location>
        <begin position="85"/>
        <end position="101"/>
    </location>
</feature>
<feature type="compositionally biased region" description="Pro residues" evidence="1">
    <location>
        <begin position="36"/>
        <end position="47"/>
    </location>
</feature>
<keyword evidence="4" id="KW-1185">Reference proteome</keyword>
<gene>
    <name evidence="3" type="ORF">BHQ17_21665</name>
</gene>
<dbReference type="RefSeq" id="WP_069407153.1">
    <property type="nucleotide sequence ID" value="NZ_JBHRZJ010000009.1"/>
</dbReference>
<dbReference type="Proteomes" id="UP000094243">
    <property type="component" value="Unassembled WGS sequence"/>
</dbReference>
<comment type="caution">
    <text evidence="3">The sequence shown here is derived from an EMBL/GenBank/DDBJ whole genome shotgun (WGS) entry which is preliminary data.</text>
</comment>
<feature type="compositionally biased region" description="Low complexity" evidence="1">
    <location>
        <begin position="48"/>
        <end position="69"/>
    </location>
</feature>
<feature type="compositionally biased region" description="Low complexity" evidence="1">
    <location>
        <begin position="112"/>
        <end position="122"/>
    </location>
</feature>
<evidence type="ECO:0000256" key="1">
    <source>
        <dbReference type="SAM" id="MobiDB-lite"/>
    </source>
</evidence>
<evidence type="ECO:0000256" key="2">
    <source>
        <dbReference type="SAM" id="SignalP"/>
    </source>
</evidence>
<accession>A0A1E3R8C0</accession>
<feature type="chain" id="PRO_5009134625" description="Dopamine receptor D4" evidence="2">
    <location>
        <begin position="33"/>
        <end position="195"/>
    </location>
</feature>
<organism evidence="3 4">
    <name type="scientific">Mycolicibacterium holsaticum</name>
    <dbReference type="NCBI Taxonomy" id="152142"/>
    <lineage>
        <taxon>Bacteria</taxon>
        <taxon>Bacillati</taxon>
        <taxon>Actinomycetota</taxon>
        <taxon>Actinomycetes</taxon>
        <taxon>Mycobacteriales</taxon>
        <taxon>Mycobacteriaceae</taxon>
        <taxon>Mycolicibacterium</taxon>
    </lineage>
</organism>
<feature type="compositionally biased region" description="Pro residues" evidence="1">
    <location>
        <begin position="161"/>
        <end position="195"/>
    </location>
</feature>
<sequence length="195" mass="19032">MRLDIDAKAVALAAWGLGAISALVIASPSALAAPVAPTPPAPPPPAPVAAQTVPTPAAPPAVAAAASTPVPAPAAPAPAPPPPEAVASDAGAPDAAPPVEGTPHLASPENLPPDTTLTPVDPQRSRGLTYLRELWHAVRTQEVSGEDALLLLTQRPLDPNATPPPGMSANPTPPQPATAPAPAGEPPAPAAAPAP</sequence>
<reference evidence="4" key="1">
    <citation type="submission" date="2016-09" db="EMBL/GenBank/DDBJ databases">
        <authorList>
            <person name="Greninger A.L."/>
            <person name="Jerome K.R."/>
            <person name="Mcnair B."/>
            <person name="Wallis C."/>
            <person name="Fang F."/>
        </authorList>
    </citation>
    <scope>NUCLEOTIDE SEQUENCE [LARGE SCALE GENOMIC DNA]</scope>
    <source>
        <strain evidence="4">M7</strain>
    </source>
</reference>
<evidence type="ECO:0000313" key="3">
    <source>
        <dbReference type="EMBL" id="ODQ86074.1"/>
    </source>
</evidence>
<keyword evidence="2" id="KW-0732">Signal</keyword>
<feature type="region of interest" description="Disordered" evidence="1">
    <location>
        <begin position="32"/>
        <end position="123"/>
    </location>
</feature>
<protein>
    <recommendedName>
        <fullName evidence="5">Dopamine receptor D4</fullName>
    </recommendedName>
</protein>
<feature type="region of interest" description="Disordered" evidence="1">
    <location>
        <begin position="149"/>
        <end position="195"/>
    </location>
</feature>
<evidence type="ECO:0008006" key="5">
    <source>
        <dbReference type="Google" id="ProtNLM"/>
    </source>
</evidence>
<dbReference type="EMBL" id="MIGZ01000158">
    <property type="protein sequence ID" value="ODQ86074.1"/>
    <property type="molecule type" value="Genomic_DNA"/>
</dbReference>
<feature type="signal peptide" evidence="2">
    <location>
        <begin position="1"/>
        <end position="32"/>
    </location>
</feature>
<proteinExistence type="predicted"/>
<evidence type="ECO:0000313" key="4">
    <source>
        <dbReference type="Proteomes" id="UP000094243"/>
    </source>
</evidence>
<feature type="compositionally biased region" description="Pro residues" evidence="1">
    <location>
        <begin position="70"/>
        <end position="84"/>
    </location>
</feature>
<dbReference type="AlphaFoldDB" id="A0A1E3R8C0"/>
<name>A0A1E3R8C0_9MYCO</name>